<dbReference type="AlphaFoldDB" id="A0A2U9QI71"/>
<evidence type="ECO:0000256" key="1">
    <source>
        <dbReference type="SAM" id="MobiDB-lite"/>
    </source>
</evidence>
<evidence type="ECO:0000313" key="2">
    <source>
        <dbReference type="EMBL" id="AWU47350.1"/>
    </source>
</evidence>
<organism evidence="2">
    <name type="scientific">Thermus aquaticus</name>
    <dbReference type="NCBI Taxonomy" id="271"/>
    <lineage>
        <taxon>Bacteria</taxon>
        <taxon>Thermotogati</taxon>
        <taxon>Deinococcota</taxon>
        <taxon>Deinococci</taxon>
        <taxon>Thermales</taxon>
        <taxon>Thermaceae</taxon>
        <taxon>Thermus</taxon>
    </lineage>
</organism>
<keyword evidence="2" id="KW-0614">Plasmid</keyword>
<proteinExistence type="predicted"/>
<sequence length="141" mass="15366">MAPMMKAHTTTLSHRPKRLGPRPMGRARLPATMGQKALARRNMVLMITVRTMVITMKGRIIKEAGLRSWLAAPMPASTFCTHSGLLAPSFRAVPAMWVMPASTMATMVKRGLMTVPRALRLLEASVMASAISVRNVLVTAL</sequence>
<gene>
    <name evidence="2" type="ORF">B6246_p0110</name>
</gene>
<geneLocation type="plasmid" evidence="2">
    <name>p61</name>
</geneLocation>
<name>A0A2U9QI71_THEAQ</name>
<accession>A0A2U9QI71</accession>
<feature type="region of interest" description="Disordered" evidence="1">
    <location>
        <begin position="1"/>
        <end position="28"/>
    </location>
</feature>
<reference evidence="2" key="1">
    <citation type="submission" date="2018-06" db="EMBL/GenBank/DDBJ databases">
        <authorList>
            <person name="Zhirakovskaya E."/>
        </authorList>
    </citation>
    <scope>NUCLEOTIDE SEQUENCE</scope>
    <source>
        <strain evidence="2">YT-1</strain>
        <plasmid evidence="2">p61</plasmid>
    </source>
</reference>
<protein>
    <submittedName>
        <fullName evidence="2">Uncharacterized protein</fullName>
    </submittedName>
</protein>
<dbReference type="EMBL" id="CP020572">
    <property type="protein sequence ID" value="AWU47350.1"/>
    <property type="molecule type" value="Genomic_DNA"/>
</dbReference>